<dbReference type="CAZy" id="GT2">
    <property type="family name" value="Glycosyltransferase Family 2"/>
</dbReference>
<gene>
    <name evidence="6" type="ordered locus">FRAAL4109</name>
</gene>
<dbReference type="Gene3D" id="3.90.550.10">
    <property type="entry name" value="Spore Coat Polysaccharide Biosynthesis Protein SpsA, Chain A"/>
    <property type="match status" value="1"/>
</dbReference>
<name>Q0RIB9_FRAAA</name>
<keyword evidence="7" id="KW-1185">Reference proteome</keyword>
<keyword evidence="4 6" id="KW-0808">Transferase</keyword>
<proteinExistence type="inferred from homology"/>
<evidence type="ECO:0000259" key="5">
    <source>
        <dbReference type="Pfam" id="PF00535"/>
    </source>
</evidence>
<dbReference type="InterPro" id="IPR029044">
    <property type="entry name" value="Nucleotide-diphossugar_trans"/>
</dbReference>
<evidence type="ECO:0000256" key="4">
    <source>
        <dbReference type="ARBA" id="ARBA00022679"/>
    </source>
</evidence>
<dbReference type="STRING" id="326424.FRAAL4109"/>
<protein>
    <submittedName>
        <fullName evidence="6">Glycosyl transferase</fullName>
    </submittedName>
</protein>
<evidence type="ECO:0000256" key="2">
    <source>
        <dbReference type="ARBA" id="ARBA00006739"/>
    </source>
</evidence>
<evidence type="ECO:0000256" key="3">
    <source>
        <dbReference type="ARBA" id="ARBA00022676"/>
    </source>
</evidence>
<evidence type="ECO:0000313" key="6">
    <source>
        <dbReference type="EMBL" id="CAJ62751.1"/>
    </source>
</evidence>
<dbReference type="OrthoDB" id="9771846at2"/>
<dbReference type="AlphaFoldDB" id="Q0RIB9"/>
<keyword evidence="3" id="KW-0328">Glycosyltransferase</keyword>
<dbReference type="Pfam" id="PF00535">
    <property type="entry name" value="Glycos_transf_2"/>
    <property type="match status" value="1"/>
</dbReference>
<dbReference type="InterPro" id="IPR001173">
    <property type="entry name" value="Glyco_trans_2-like"/>
</dbReference>
<organism evidence="6 7">
    <name type="scientific">Frankia alni (strain DSM 45986 / CECT 9034 / ACN14a)</name>
    <dbReference type="NCBI Taxonomy" id="326424"/>
    <lineage>
        <taxon>Bacteria</taxon>
        <taxon>Bacillati</taxon>
        <taxon>Actinomycetota</taxon>
        <taxon>Actinomycetes</taxon>
        <taxon>Frankiales</taxon>
        <taxon>Frankiaceae</taxon>
        <taxon>Frankia</taxon>
    </lineage>
</organism>
<comment type="pathway">
    <text evidence="1">Cell wall biogenesis; cell wall polysaccharide biosynthesis.</text>
</comment>
<reference evidence="6 7" key="1">
    <citation type="journal article" date="2007" name="Genome Res.">
        <title>Genome characteristics of facultatively symbiotic Frankia sp. strains reflect host range and host plant biogeography.</title>
        <authorList>
            <person name="Normand P."/>
            <person name="Lapierre P."/>
            <person name="Tisa L.S."/>
            <person name="Gogarten J.P."/>
            <person name="Alloisio N."/>
            <person name="Bagnarol E."/>
            <person name="Bassi C.A."/>
            <person name="Berry A.M."/>
            <person name="Bickhart D.M."/>
            <person name="Choisne N."/>
            <person name="Couloux A."/>
            <person name="Cournoyer B."/>
            <person name="Cruveiller S."/>
            <person name="Daubin V."/>
            <person name="Demange N."/>
            <person name="Francino M.P."/>
            <person name="Goltsman E."/>
            <person name="Huang Y."/>
            <person name="Kopp O.R."/>
            <person name="Labarre L."/>
            <person name="Lapidus A."/>
            <person name="Lavire C."/>
            <person name="Marechal J."/>
            <person name="Martinez M."/>
            <person name="Mastronunzio J.E."/>
            <person name="Mullin B.C."/>
            <person name="Niemann J."/>
            <person name="Pujic P."/>
            <person name="Rawnsley T."/>
            <person name="Rouy Z."/>
            <person name="Schenowitz C."/>
            <person name="Sellstedt A."/>
            <person name="Tavares F."/>
            <person name="Tomkins J.P."/>
            <person name="Vallenet D."/>
            <person name="Valverde C."/>
            <person name="Wall L.G."/>
            <person name="Wang Y."/>
            <person name="Medigue C."/>
            <person name="Benson D.R."/>
        </authorList>
    </citation>
    <scope>NUCLEOTIDE SEQUENCE [LARGE SCALE GENOMIC DNA]</scope>
    <source>
        <strain evidence="7">DSM 45986 / CECT 9034 / ACN14a</strain>
    </source>
</reference>
<dbReference type="EMBL" id="CT573213">
    <property type="protein sequence ID" value="CAJ62751.1"/>
    <property type="molecule type" value="Genomic_DNA"/>
</dbReference>
<evidence type="ECO:0000313" key="7">
    <source>
        <dbReference type="Proteomes" id="UP000000657"/>
    </source>
</evidence>
<dbReference type="PANTHER" id="PTHR43179">
    <property type="entry name" value="RHAMNOSYLTRANSFERASE WBBL"/>
    <property type="match status" value="1"/>
</dbReference>
<evidence type="ECO:0000256" key="1">
    <source>
        <dbReference type="ARBA" id="ARBA00004776"/>
    </source>
</evidence>
<dbReference type="KEGG" id="fal:FRAAL4109"/>
<dbReference type="GO" id="GO:0016757">
    <property type="term" value="F:glycosyltransferase activity"/>
    <property type="evidence" value="ECO:0007669"/>
    <property type="project" value="UniProtKB-KW"/>
</dbReference>
<dbReference type="SUPFAM" id="SSF53448">
    <property type="entry name" value="Nucleotide-diphospho-sugar transferases"/>
    <property type="match status" value="1"/>
</dbReference>
<dbReference type="PANTHER" id="PTHR43179:SF12">
    <property type="entry name" value="GALACTOFURANOSYLTRANSFERASE GLFT2"/>
    <property type="match status" value="1"/>
</dbReference>
<dbReference type="RefSeq" id="WP_011605238.1">
    <property type="nucleotide sequence ID" value="NC_008278.1"/>
</dbReference>
<accession>Q0RIB9</accession>
<dbReference type="eggNOG" id="COG1216">
    <property type="taxonomic scope" value="Bacteria"/>
</dbReference>
<feature type="domain" description="Glycosyltransferase 2-like" evidence="5">
    <location>
        <begin position="6"/>
        <end position="114"/>
    </location>
</feature>
<dbReference type="HOGENOM" id="CLU_929657_0_0_11"/>
<dbReference type="Proteomes" id="UP000000657">
    <property type="component" value="Chromosome"/>
</dbReference>
<sequence length="289" mass="31276">MQPLRVVIVHRDQPTRLVDTIDAFRAQDVPVTITIVDNGSVVPPPVEAADVAVVLAGGNLGFGPAANIGYRAFLADQDAGEWVVLAPHDALPAPTCLSRMLSVLAEQPRAGLACADVGDGATPVLDPYFGGILAPARVAEGWEPAGHPHGTLMFARRACLDEVGIFDERYFAYCEEADLALRARSAGWESGLVRGAMVTNPHISSTSAAIDYLQLRNTLLLVREHSGRYHAFIRLCIALWHLASGVVVPARRGPYWDLEGRLRALLDFLHGRFGPPPAHLLVRRPPRRG</sequence>
<comment type="similarity">
    <text evidence="2">Belongs to the glycosyltransferase 2 family.</text>
</comment>